<comment type="caution">
    <text evidence="3">The sequence shown here is derived from an EMBL/GenBank/DDBJ whole genome shotgun (WGS) entry which is preliminary data.</text>
</comment>
<dbReference type="InterPro" id="IPR000504">
    <property type="entry name" value="RRM_dom"/>
</dbReference>
<evidence type="ECO:0000313" key="4">
    <source>
        <dbReference type="Proteomes" id="UP001632038"/>
    </source>
</evidence>
<evidence type="ECO:0000313" key="3">
    <source>
        <dbReference type="EMBL" id="KAL3617245.1"/>
    </source>
</evidence>
<dbReference type="Gene3D" id="3.30.70.330">
    <property type="match status" value="1"/>
</dbReference>
<dbReference type="AlphaFoldDB" id="A0ABD3BKI4"/>
<dbReference type="Proteomes" id="UP001632038">
    <property type="component" value="Unassembled WGS sequence"/>
</dbReference>
<reference evidence="4" key="1">
    <citation type="journal article" date="2024" name="IScience">
        <title>Strigolactones Initiate the Formation of Haustorium-like Structures in Castilleja.</title>
        <authorList>
            <person name="Buerger M."/>
            <person name="Peterson D."/>
            <person name="Chory J."/>
        </authorList>
    </citation>
    <scope>NUCLEOTIDE SEQUENCE [LARGE SCALE GENOMIC DNA]</scope>
</reference>
<dbReference type="PROSITE" id="PS50102">
    <property type="entry name" value="RRM"/>
    <property type="match status" value="1"/>
</dbReference>
<dbReference type="GO" id="GO:0003723">
    <property type="term" value="F:RNA binding"/>
    <property type="evidence" value="ECO:0007669"/>
    <property type="project" value="UniProtKB-UniRule"/>
</dbReference>
<dbReference type="Pfam" id="PF00076">
    <property type="entry name" value="RRM_1"/>
    <property type="match status" value="1"/>
</dbReference>
<sequence length="100" mass="10794">MDPDSPPAADDPNEAEIREEALSIERRRVIVHNTPPRTRPDELEACFGIFGPISDLKILCTLTQPTVASVLFEHPECAALAVQVPTANVNGAVVRLHSVG</sequence>
<dbReference type="InterPro" id="IPR012677">
    <property type="entry name" value="Nucleotide-bd_a/b_plait_sf"/>
</dbReference>
<dbReference type="InterPro" id="IPR035979">
    <property type="entry name" value="RBD_domain_sf"/>
</dbReference>
<name>A0ABD3BKI4_9LAMI</name>
<proteinExistence type="predicted"/>
<dbReference type="SUPFAM" id="SSF54928">
    <property type="entry name" value="RNA-binding domain, RBD"/>
    <property type="match status" value="1"/>
</dbReference>
<gene>
    <name evidence="3" type="ORF">CASFOL_038992</name>
</gene>
<keyword evidence="4" id="KW-1185">Reference proteome</keyword>
<feature type="domain" description="RRM" evidence="2">
    <location>
        <begin position="27"/>
        <end position="100"/>
    </location>
</feature>
<protein>
    <recommendedName>
        <fullName evidence="2">RRM domain-containing protein</fullName>
    </recommendedName>
</protein>
<organism evidence="3 4">
    <name type="scientific">Castilleja foliolosa</name>
    <dbReference type="NCBI Taxonomy" id="1961234"/>
    <lineage>
        <taxon>Eukaryota</taxon>
        <taxon>Viridiplantae</taxon>
        <taxon>Streptophyta</taxon>
        <taxon>Embryophyta</taxon>
        <taxon>Tracheophyta</taxon>
        <taxon>Spermatophyta</taxon>
        <taxon>Magnoliopsida</taxon>
        <taxon>eudicotyledons</taxon>
        <taxon>Gunneridae</taxon>
        <taxon>Pentapetalae</taxon>
        <taxon>asterids</taxon>
        <taxon>lamiids</taxon>
        <taxon>Lamiales</taxon>
        <taxon>Orobanchaceae</taxon>
        <taxon>Pedicularideae</taxon>
        <taxon>Castillejinae</taxon>
        <taxon>Castilleja</taxon>
    </lineage>
</organism>
<dbReference type="EMBL" id="JAVIJP010000086">
    <property type="protein sequence ID" value="KAL3617245.1"/>
    <property type="molecule type" value="Genomic_DNA"/>
</dbReference>
<evidence type="ECO:0000259" key="2">
    <source>
        <dbReference type="PROSITE" id="PS50102"/>
    </source>
</evidence>
<accession>A0ABD3BKI4</accession>
<keyword evidence="1" id="KW-0694">RNA-binding</keyword>
<evidence type="ECO:0000256" key="1">
    <source>
        <dbReference type="PROSITE-ProRule" id="PRU00176"/>
    </source>
</evidence>